<sequence length="302" mass="35691">MFSMLKIGSMHSDFFIPILLFQTIDTDYTFTKISQFHKRINKSKLAMLNTILLPSLMESDLFNFEVAYFQPTDNLKAEIFNCLMKRTDLVLKGINHRLMDNKVLLENITQYLEMYLNLRIRLMNLKSERFSYYSHHDITKIFEENTVLDIRGENDNMNLLKGPDENLENATREDIILDISDHFISQNYQNILSKYVKYFVHGEDMECEKCLDKFITKIIVELEVLILNIDSEKLMECYKMKKNDFRLAISFKIEEKITSFKSLHWSKIKFIPLQNLINFSKLSPNEKSAIMSILEAPSVNYH</sequence>
<evidence type="ECO:0000313" key="1">
    <source>
        <dbReference type="EMBL" id="CCH44027.1"/>
    </source>
</evidence>
<dbReference type="AlphaFoldDB" id="K0KPA7"/>
<dbReference type="Proteomes" id="UP000009328">
    <property type="component" value="Unassembled WGS sequence"/>
</dbReference>
<accession>K0KPA7</accession>
<gene>
    <name evidence="1" type="ORF">BN7_3584</name>
</gene>
<evidence type="ECO:0000313" key="2">
    <source>
        <dbReference type="Proteomes" id="UP000009328"/>
    </source>
</evidence>
<comment type="caution">
    <text evidence="1">The sequence shown here is derived from an EMBL/GenBank/DDBJ whole genome shotgun (WGS) entry which is preliminary data.</text>
</comment>
<name>K0KPA7_WICCF</name>
<keyword evidence="2" id="KW-1185">Reference proteome</keyword>
<dbReference type="InParanoid" id="K0KPA7"/>
<proteinExistence type="predicted"/>
<dbReference type="EMBL" id="CAIF01000101">
    <property type="protein sequence ID" value="CCH44027.1"/>
    <property type="molecule type" value="Genomic_DNA"/>
</dbReference>
<reference evidence="1 2" key="1">
    <citation type="journal article" date="2012" name="Eukaryot. Cell">
        <title>Draft genome sequence of Wickerhamomyces ciferrii NRRL Y-1031 F-60-10.</title>
        <authorList>
            <person name="Schneider J."/>
            <person name="Andrea H."/>
            <person name="Blom J."/>
            <person name="Jaenicke S."/>
            <person name="Ruckert C."/>
            <person name="Schorsch C."/>
            <person name="Szczepanowski R."/>
            <person name="Farwick M."/>
            <person name="Goesmann A."/>
            <person name="Puhler A."/>
            <person name="Schaffer S."/>
            <person name="Tauch A."/>
            <person name="Kohler T."/>
            <person name="Brinkrolf K."/>
        </authorList>
    </citation>
    <scope>NUCLEOTIDE SEQUENCE [LARGE SCALE GENOMIC DNA]</scope>
    <source>
        <strain evidence="2">ATCC 14091 / BCRC 22168 / CBS 111 / JCM 3599 / NBRC 0793 / NRRL Y-1031 F-60-10</strain>
    </source>
</reference>
<dbReference type="HOGENOM" id="CLU_921972_0_0_1"/>
<organism evidence="1 2">
    <name type="scientific">Wickerhamomyces ciferrii (strain ATCC 14091 / BCRC 22168 / CBS 111 / JCM 3599 / NBRC 0793 / NRRL Y-1031 F-60-10)</name>
    <name type="common">Yeast</name>
    <name type="synonym">Pichia ciferrii</name>
    <dbReference type="NCBI Taxonomy" id="1206466"/>
    <lineage>
        <taxon>Eukaryota</taxon>
        <taxon>Fungi</taxon>
        <taxon>Dikarya</taxon>
        <taxon>Ascomycota</taxon>
        <taxon>Saccharomycotina</taxon>
        <taxon>Saccharomycetes</taxon>
        <taxon>Phaffomycetales</taxon>
        <taxon>Wickerhamomycetaceae</taxon>
        <taxon>Wickerhamomyces</taxon>
    </lineage>
</organism>
<protein>
    <submittedName>
        <fullName evidence="1">Uncharacterized protein</fullName>
    </submittedName>
</protein>